<dbReference type="PANTHER" id="PTHR30136:SF34">
    <property type="entry name" value="TRANSCRIPTIONAL REGULATOR"/>
    <property type="match status" value="1"/>
</dbReference>
<keyword evidence="1" id="KW-0805">Transcription regulation</keyword>
<feature type="domain" description="HTH iclR-type" evidence="5">
    <location>
        <begin position="30"/>
        <end position="92"/>
    </location>
</feature>
<dbReference type="SUPFAM" id="SSF55781">
    <property type="entry name" value="GAF domain-like"/>
    <property type="match status" value="1"/>
</dbReference>
<dbReference type="GO" id="GO:0045892">
    <property type="term" value="P:negative regulation of DNA-templated transcription"/>
    <property type="evidence" value="ECO:0007669"/>
    <property type="project" value="TreeGrafter"/>
</dbReference>
<proteinExistence type="predicted"/>
<evidence type="ECO:0000313" key="7">
    <source>
        <dbReference type="EMBL" id="SHG74740.1"/>
    </source>
</evidence>
<dbReference type="GO" id="GO:0003700">
    <property type="term" value="F:DNA-binding transcription factor activity"/>
    <property type="evidence" value="ECO:0007669"/>
    <property type="project" value="TreeGrafter"/>
</dbReference>
<evidence type="ECO:0000259" key="5">
    <source>
        <dbReference type="PROSITE" id="PS51077"/>
    </source>
</evidence>
<dbReference type="Pfam" id="PF01614">
    <property type="entry name" value="IclR_C"/>
    <property type="match status" value="1"/>
</dbReference>
<feature type="domain" description="IclR-ED" evidence="6">
    <location>
        <begin position="93"/>
        <end position="277"/>
    </location>
</feature>
<evidence type="ECO:0000256" key="1">
    <source>
        <dbReference type="ARBA" id="ARBA00023015"/>
    </source>
</evidence>
<dbReference type="InterPro" id="IPR014757">
    <property type="entry name" value="Tscrpt_reg_IclR_C"/>
</dbReference>
<sequence>MIRSRPGRPRAESRSAAPCGSDNADSGLYVASVEKAFRVLEALNRAGRPVGLSGLAPLTGFGRSATQRFLFTLRALGYVNQDATTKSYSLAPKMLEFGRAYLSADFIRDQARPFLDAANRESGEMVNLTVLDREDVVYVLRFPSRHVVCVNLAVGSRLPAYCTAPGRAILANLEEDEAKAILEKSLREKKTPHTVTGMAALLRILADVRKRGLCINNQEAFVGDLSIAAPVFGHDGRVLGAVNIAVPTARWTITQAKREFVPIITKAAQQITKALAKQAATASRI</sequence>
<gene>
    <name evidence="7" type="ORF">SAMN05444169_3942</name>
</gene>
<dbReference type="InterPro" id="IPR036390">
    <property type="entry name" value="WH_DNA-bd_sf"/>
</dbReference>
<evidence type="ECO:0000313" key="8">
    <source>
        <dbReference type="Proteomes" id="UP000190675"/>
    </source>
</evidence>
<feature type="region of interest" description="Disordered" evidence="4">
    <location>
        <begin position="1"/>
        <end position="22"/>
    </location>
</feature>
<dbReference type="PROSITE" id="PS51078">
    <property type="entry name" value="ICLR_ED"/>
    <property type="match status" value="1"/>
</dbReference>
<name>A0A1M5MBR4_9BRAD</name>
<reference evidence="7 8" key="1">
    <citation type="submission" date="2016-11" db="EMBL/GenBank/DDBJ databases">
        <authorList>
            <person name="Jaros S."/>
            <person name="Januszkiewicz K."/>
            <person name="Wedrychowicz H."/>
        </authorList>
    </citation>
    <scope>NUCLEOTIDE SEQUENCE [LARGE SCALE GENOMIC DNA]</scope>
    <source>
        <strain evidence="7 8">GAS242</strain>
    </source>
</reference>
<keyword evidence="3" id="KW-0804">Transcription</keyword>
<dbReference type="SUPFAM" id="SSF46785">
    <property type="entry name" value="Winged helix' DNA-binding domain"/>
    <property type="match status" value="1"/>
</dbReference>
<organism evidence="7 8">
    <name type="scientific">Bradyrhizobium erythrophlei</name>
    <dbReference type="NCBI Taxonomy" id="1437360"/>
    <lineage>
        <taxon>Bacteria</taxon>
        <taxon>Pseudomonadati</taxon>
        <taxon>Pseudomonadota</taxon>
        <taxon>Alphaproteobacteria</taxon>
        <taxon>Hyphomicrobiales</taxon>
        <taxon>Nitrobacteraceae</taxon>
        <taxon>Bradyrhizobium</taxon>
    </lineage>
</organism>
<evidence type="ECO:0000256" key="3">
    <source>
        <dbReference type="ARBA" id="ARBA00023163"/>
    </source>
</evidence>
<dbReference type="Proteomes" id="UP000190675">
    <property type="component" value="Chromosome I"/>
</dbReference>
<keyword evidence="2" id="KW-0238">DNA-binding</keyword>
<dbReference type="InterPro" id="IPR050707">
    <property type="entry name" value="HTH_MetabolicPath_Reg"/>
</dbReference>
<protein>
    <submittedName>
        <fullName evidence="7">Transcriptional regulator, IclR family</fullName>
    </submittedName>
</protein>
<dbReference type="InterPro" id="IPR036388">
    <property type="entry name" value="WH-like_DNA-bd_sf"/>
</dbReference>
<evidence type="ECO:0000259" key="6">
    <source>
        <dbReference type="PROSITE" id="PS51078"/>
    </source>
</evidence>
<dbReference type="InterPro" id="IPR029016">
    <property type="entry name" value="GAF-like_dom_sf"/>
</dbReference>
<dbReference type="InterPro" id="IPR005471">
    <property type="entry name" value="Tscrpt_reg_IclR_N"/>
</dbReference>
<dbReference type="Pfam" id="PF09339">
    <property type="entry name" value="HTH_IclR"/>
    <property type="match status" value="1"/>
</dbReference>
<dbReference type="SMART" id="SM00346">
    <property type="entry name" value="HTH_ICLR"/>
    <property type="match status" value="1"/>
</dbReference>
<accession>A0A1M5MBR4</accession>
<dbReference type="GO" id="GO:0003677">
    <property type="term" value="F:DNA binding"/>
    <property type="evidence" value="ECO:0007669"/>
    <property type="project" value="UniProtKB-KW"/>
</dbReference>
<evidence type="ECO:0000256" key="4">
    <source>
        <dbReference type="SAM" id="MobiDB-lite"/>
    </source>
</evidence>
<dbReference type="Gene3D" id="3.30.450.40">
    <property type="match status" value="1"/>
</dbReference>
<dbReference type="PROSITE" id="PS51077">
    <property type="entry name" value="HTH_ICLR"/>
    <property type="match status" value="1"/>
</dbReference>
<dbReference type="RefSeq" id="WP_172899925.1">
    <property type="nucleotide sequence ID" value="NZ_LT670818.1"/>
</dbReference>
<dbReference type="EMBL" id="LT670818">
    <property type="protein sequence ID" value="SHG74740.1"/>
    <property type="molecule type" value="Genomic_DNA"/>
</dbReference>
<dbReference type="PANTHER" id="PTHR30136">
    <property type="entry name" value="HELIX-TURN-HELIX TRANSCRIPTIONAL REGULATOR, ICLR FAMILY"/>
    <property type="match status" value="1"/>
</dbReference>
<evidence type="ECO:0000256" key="2">
    <source>
        <dbReference type="ARBA" id="ARBA00023125"/>
    </source>
</evidence>
<dbReference type="AlphaFoldDB" id="A0A1M5MBR4"/>
<dbReference type="Gene3D" id="1.10.10.10">
    <property type="entry name" value="Winged helix-like DNA-binding domain superfamily/Winged helix DNA-binding domain"/>
    <property type="match status" value="1"/>
</dbReference>